<comment type="caution">
    <text evidence="2">The sequence shown here is derived from an EMBL/GenBank/DDBJ whole genome shotgun (WGS) entry which is preliminary data.</text>
</comment>
<keyword evidence="3" id="KW-1185">Reference proteome</keyword>
<proteinExistence type="predicted"/>
<accession>A0A7C8M4D0</accession>
<protein>
    <submittedName>
        <fullName evidence="2">Uncharacterized protein</fullName>
    </submittedName>
</protein>
<gene>
    <name evidence="2" type="ORF">BDV95DRAFT_597242</name>
</gene>
<reference evidence="2 3" key="1">
    <citation type="submission" date="2020-01" db="EMBL/GenBank/DDBJ databases">
        <authorList>
            <consortium name="DOE Joint Genome Institute"/>
            <person name="Haridas S."/>
            <person name="Albert R."/>
            <person name="Binder M."/>
            <person name="Bloem J."/>
            <person name="Labutti K."/>
            <person name="Salamov A."/>
            <person name="Andreopoulos B."/>
            <person name="Baker S.E."/>
            <person name="Barry K."/>
            <person name="Bills G."/>
            <person name="Bluhm B.H."/>
            <person name="Cannon C."/>
            <person name="Castanera R."/>
            <person name="Culley D.E."/>
            <person name="Daum C."/>
            <person name="Ezra D."/>
            <person name="Gonzalez J.B."/>
            <person name="Henrissat B."/>
            <person name="Kuo A."/>
            <person name="Liang C."/>
            <person name="Lipzen A."/>
            <person name="Lutzoni F."/>
            <person name="Magnuson J."/>
            <person name="Mondo S."/>
            <person name="Nolan M."/>
            <person name="Ohm R."/>
            <person name="Pangilinan J."/>
            <person name="Park H.-J.H."/>
            <person name="Ramirez L."/>
            <person name="Alfaro M."/>
            <person name="Sun H."/>
            <person name="Tritt A."/>
            <person name="Yoshinaga Y."/>
            <person name="Zwiers L.-H.L."/>
            <person name="Turgeon B.G."/>
            <person name="Goodwin S.B."/>
            <person name="Spatafora J.W."/>
            <person name="Crous P.W."/>
            <person name="Grigoriev I.V."/>
        </authorList>
    </citation>
    <scope>NUCLEOTIDE SEQUENCE [LARGE SCALE GENOMIC DNA]</scope>
    <source>
        <strain evidence="2 3">CBS 611.86</strain>
    </source>
</reference>
<organism evidence="2 3">
    <name type="scientific">Massariosphaeria phaeospora</name>
    <dbReference type="NCBI Taxonomy" id="100035"/>
    <lineage>
        <taxon>Eukaryota</taxon>
        <taxon>Fungi</taxon>
        <taxon>Dikarya</taxon>
        <taxon>Ascomycota</taxon>
        <taxon>Pezizomycotina</taxon>
        <taxon>Dothideomycetes</taxon>
        <taxon>Pleosporomycetidae</taxon>
        <taxon>Pleosporales</taxon>
        <taxon>Pleosporales incertae sedis</taxon>
        <taxon>Massariosphaeria</taxon>
    </lineage>
</organism>
<dbReference type="Proteomes" id="UP000481861">
    <property type="component" value="Unassembled WGS sequence"/>
</dbReference>
<dbReference type="EMBL" id="JAADJZ010000019">
    <property type="protein sequence ID" value="KAF2868376.1"/>
    <property type="molecule type" value="Genomic_DNA"/>
</dbReference>
<evidence type="ECO:0000313" key="2">
    <source>
        <dbReference type="EMBL" id="KAF2868376.1"/>
    </source>
</evidence>
<feature type="compositionally biased region" description="Low complexity" evidence="1">
    <location>
        <begin position="1"/>
        <end position="38"/>
    </location>
</feature>
<feature type="compositionally biased region" description="Polar residues" evidence="1">
    <location>
        <begin position="117"/>
        <end position="128"/>
    </location>
</feature>
<name>A0A7C8M4D0_9PLEO</name>
<evidence type="ECO:0000256" key="1">
    <source>
        <dbReference type="SAM" id="MobiDB-lite"/>
    </source>
</evidence>
<feature type="compositionally biased region" description="Basic residues" evidence="1">
    <location>
        <begin position="67"/>
        <end position="80"/>
    </location>
</feature>
<feature type="region of interest" description="Disordered" evidence="1">
    <location>
        <begin position="1"/>
        <end position="167"/>
    </location>
</feature>
<evidence type="ECO:0000313" key="3">
    <source>
        <dbReference type="Proteomes" id="UP000481861"/>
    </source>
</evidence>
<sequence>MVTTRSRATAAAAAATTASASSSTPSSSSSLELSPSVSKHATRVAPAKARAPDPRKSTAAAGPKGITKTKRKPKARKAAKPRLPTPSPSRSPTVLPSSPPLRAPIPLLSPIDDDEIPTTSTDLATNAPMSKRRTHQYGNPHARAHGRPYHSRLSGRSVTPEAPSSPAADVRLAQLQMLAGDRRGWRAVRRLVIRVDSLEELWAVLGGWEEDGDEWQGLVDVARETLPQFERALV</sequence>
<dbReference type="AlphaFoldDB" id="A0A7C8M4D0"/>